<protein>
    <submittedName>
        <fullName evidence="1">Oxalate:formate antiporter</fullName>
    </submittedName>
</protein>
<evidence type="ECO:0000313" key="2">
    <source>
        <dbReference type="Proteomes" id="UP000295606"/>
    </source>
</evidence>
<dbReference type="EMBL" id="SMOD01000040">
    <property type="protein sequence ID" value="TDG03462.1"/>
    <property type="molecule type" value="Genomic_DNA"/>
</dbReference>
<accession>A0A4R5L6M9</accession>
<name>A0A4R5L6M9_9BURK</name>
<reference evidence="1 2" key="1">
    <citation type="submission" date="2019-03" db="EMBL/GenBank/DDBJ databases">
        <title>Paraburkholderia sp. isolated from native Mimosa gymnas in Guartela State Park, Brazil.</title>
        <authorList>
            <person name="Paulitsch F."/>
            <person name="Hungria M."/>
            <person name="Delamuta J.R.M."/>
            <person name="Ribeiro R.A."/>
            <person name="Dall'Agnol R."/>
            <person name="Silva J.S.B."/>
        </authorList>
    </citation>
    <scope>NUCLEOTIDE SEQUENCE [LARGE SCALE GENOMIC DNA]</scope>
    <source>
        <strain evidence="1 2">CNPSo 3008</strain>
    </source>
</reference>
<gene>
    <name evidence="1" type="ORF">E1N52_34410</name>
</gene>
<comment type="caution">
    <text evidence="1">The sequence shown here is derived from an EMBL/GenBank/DDBJ whole genome shotgun (WGS) entry which is preliminary data.</text>
</comment>
<proteinExistence type="predicted"/>
<sequence length="42" mass="4627">MSIQAAPKSSNKALMAIFWLYVLVPLVWGVTNTLSQAMKLFG</sequence>
<dbReference type="AlphaFoldDB" id="A0A4R5L6M9"/>
<dbReference type="Proteomes" id="UP000295606">
    <property type="component" value="Unassembled WGS sequence"/>
</dbReference>
<evidence type="ECO:0000313" key="1">
    <source>
        <dbReference type="EMBL" id="TDG03462.1"/>
    </source>
</evidence>
<dbReference type="OrthoDB" id="8566528at2"/>
<dbReference type="RefSeq" id="WP_133188257.1">
    <property type="nucleotide sequence ID" value="NZ_SMOD01000040.1"/>
</dbReference>
<organism evidence="1 2">
    <name type="scientific">Paraburkholderia guartelaensis</name>
    <dbReference type="NCBI Taxonomy" id="2546446"/>
    <lineage>
        <taxon>Bacteria</taxon>
        <taxon>Pseudomonadati</taxon>
        <taxon>Pseudomonadota</taxon>
        <taxon>Betaproteobacteria</taxon>
        <taxon>Burkholderiales</taxon>
        <taxon>Burkholderiaceae</taxon>
        <taxon>Paraburkholderia</taxon>
    </lineage>
</organism>